<name>A0A7C5AKP3_9BACT</name>
<organism evidence="1">
    <name type="scientific">Desulfobacca acetoxidans</name>
    <dbReference type="NCBI Taxonomy" id="60893"/>
    <lineage>
        <taxon>Bacteria</taxon>
        <taxon>Pseudomonadati</taxon>
        <taxon>Thermodesulfobacteriota</taxon>
        <taxon>Desulfobaccia</taxon>
        <taxon>Desulfobaccales</taxon>
        <taxon>Desulfobaccaceae</taxon>
        <taxon>Desulfobacca</taxon>
    </lineage>
</organism>
<reference evidence="1" key="1">
    <citation type="journal article" date="2020" name="mSystems">
        <title>Genome- and Community-Level Interaction Insights into Carbon Utilization and Element Cycling Functions of Hydrothermarchaeota in Hydrothermal Sediment.</title>
        <authorList>
            <person name="Zhou Z."/>
            <person name="Liu Y."/>
            <person name="Xu W."/>
            <person name="Pan J."/>
            <person name="Luo Z.H."/>
            <person name="Li M."/>
        </authorList>
    </citation>
    <scope>NUCLEOTIDE SEQUENCE [LARGE SCALE GENOMIC DNA]</scope>
    <source>
        <strain evidence="1">SpSt-853</strain>
    </source>
</reference>
<dbReference type="EMBL" id="DTKJ01000017">
    <property type="protein sequence ID" value="HGZ11110.1"/>
    <property type="molecule type" value="Genomic_DNA"/>
</dbReference>
<evidence type="ECO:0000313" key="1">
    <source>
        <dbReference type="EMBL" id="HGZ11110.1"/>
    </source>
</evidence>
<gene>
    <name evidence="1" type="ORF">ENW48_02690</name>
</gene>
<accession>A0A7C5AKP3</accession>
<sequence length="167" mass="18863">MPLLAGARQRWPVAALILLGLQVALLGWHLHGEVLDLSRRLIQGTWGEAVRAENPFYCWLMNLKKVIPEQATYVFLDHYELGKEIEARYHLFPRRHLLLVPESPPSLLFYTLRQYGVTHILVREGQKPPGPGLLALLESGAAEPLPVPGPGLAFRVDLRRIKGAFYD</sequence>
<protein>
    <submittedName>
        <fullName evidence="1">Uncharacterized protein</fullName>
    </submittedName>
</protein>
<dbReference type="AlphaFoldDB" id="A0A7C5AKP3"/>
<proteinExistence type="predicted"/>
<comment type="caution">
    <text evidence="1">The sequence shown here is derived from an EMBL/GenBank/DDBJ whole genome shotgun (WGS) entry which is preliminary data.</text>
</comment>